<evidence type="ECO:0000313" key="1">
    <source>
        <dbReference type="EMBL" id="MFB5191347.1"/>
    </source>
</evidence>
<evidence type="ECO:0000313" key="2">
    <source>
        <dbReference type="Proteomes" id="UP001579974"/>
    </source>
</evidence>
<sequence length="351" mass="38037">MHELDYMERVAYAYARALQSTDSTVWVNRRVPTDARIKWEQCNDMGCAPALFGVKDTSQISRAMVDRLAKDPRFVWMSVDRMAPHGRAIDPELVNPLTGRRMTGSTSGGPVNILRGIHDLAIGTDGGGSILGPAIATQLVGINGKGLGLVGGQPSRSTEGYPLTVGIGAISHTFALARDAIEVLLGRSLAKGSDGLRIALDEAAPRGALSALNQHFAKVEPFSKEGSFQRETGIKMLEALFEHNDVVVSYEGPVDVDAYCDSLAMGQHLDERGGKFLLRSANILNATAVAIPDEHPARGFVVMAPEGYQHACGAFTVAERLATQFSRTALFEDYFMHRTRVEHSGFFHLEV</sequence>
<dbReference type="RefSeq" id="WP_275473960.1">
    <property type="nucleotide sequence ID" value="NZ_CP162940.1"/>
</dbReference>
<dbReference type="Gene3D" id="3.90.1300.10">
    <property type="entry name" value="Amidase signature (AS) domain"/>
    <property type="match status" value="1"/>
</dbReference>
<protein>
    <submittedName>
        <fullName evidence="1">Amidase family protein</fullName>
    </submittedName>
</protein>
<dbReference type="Proteomes" id="UP001579974">
    <property type="component" value="Unassembled WGS sequence"/>
</dbReference>
<reference evidence="1 2" key="1">
    <citation type="journal article" date="2024" name="Int. J. Mol. Sci.">
        <title>Exploration of Alicyclobacillus spp. Genome in Search of Antibiotic Resistance.</title>
        <authorList>
            <person name="Bucka-Kolendo J."/>
            <person name="Kiousi D.E."/>
            <person name="Dekowska A."/>
            <person name="Mikolajczuk-Szczyrba A."/>
            <person name="Karadedos D.M."/>
            <person name="Michael P."/>
            <person name="Galanis A."/>
            <person name="Sokolowska B."/>
        </authorList>
    </citation>
    <scope>NUCLEOTIDE SEQUENCE [LARGE SCALE GENOMIC DNA]</scope>
    <source>
        <strain evidence="1 2">KKP 3000</strain>
    </source>
</reference>
<dbReference type="EMBL" id="JBDXSU010000010">
    <property type="protein sequence ID" value="MFB5191347.1"/>
    <property type="molecule type" value="Genomic_DNA"/>
</dbReference>
<comment type="caution">
    <text evidence="1">The sequence shown here is derived from an EMBL/GenBank/DDBJ whole genome shotgun (WGS) entry which is preliminary data.</text>
</comment>
<dbReference type="InterPro" id="IPR036928">
    <property type="entry name" value="AS_sf"/>
</dbReference>
<accession>A0ABV5AGF7</accession>
<keyword evidence="2" id="KW-1185">Reference proteome</keyword>
<organism evidence="1 2">
    <name type="scientific">Alicyclobacillus fastidiosus</name>
    <dbReference type="NCBI Taxonomy" id="392011"/>
    <lineage>
        <taxon>Bacteria</taxon>
        <taxon>Bacillati</taxon>
        <taxon>Bacillota</taxon>
        <taxon>Bacilli</taxon>
        <taxon>Bacillales</taxon>
        <taxon>Alicyclobacillaceae</taxon>
        <taxon>Alicyclobacillus</taxon>
    </lineage>
</organism>
<proteinExistence type="predicted"/>
<gene>
    <name evidence="1" type="ORF">KKP3000_000118</name>
</gene>
<dbReference type="SUPFAM" id="SSF75304">
    <property type="entry name" value="Amidase signature (AS) enzymes"/>
    <property type="match status" value="1"/>
</dbReference>
<name>A0ABV5AGF7_9BACL</name>